<gene>
    <name evidence="1" type="ORF">CHC_T00008034001</name>
</gene>
<protein>
    <submittedName>
        <fullName evidence="1">Uncharacterized protein</fullName>
    </submittedName>
</protein>
<keyword evidence="2" id="KW-1185">Reference proteome</keyword>
<reference evidence="2" key="1">
    <citation type="journal article" date="2013" name="Proc. Natl. Acad. Sci. U.S.A.">
        <title>Genome structure and metabolic features in the red seaweed Chondrus crispus shed light on evolution of the Archaeplastida.</title>
        <authorList>
            <person name="Collen J."/>
            <person name="Porcel B."/>
            <person name="Carre W."/>
            <person name="Ball S.G."/>
            <person name="Chaparro C."/>
            <person name="Tonon T."/>
            <person name="Barbeyron T."/>
            <person name="Michel G."/>
            <person name="Noel B."/>
            <person name="Valentin K."/>
            <person name="Elias M."/>
            <person name="Artiguenave F."/>
            <person name="Arun A."/>
            <person name="Aury J.M."/>
            <person name="Barbosa-Neto J.F."/>
            <person name="Bothwell J.H."/>
            <person name="Bouget F.Y."/>
            <person name="Brillet L."/>
            <person name="Cabello-Hurtado F."/>
            <person name="Capella-Gutierrez S."/>
            <person name="Charrier B."/>
            <person name="Cladiere L."/>
            <person name="Cock J.M."/>
            <person name="Coelho S.M."/>
            <person name="Colleoni C."/>
            <person name="Czjzek M."/>
            <person name="Da Silva C."/>
            <person name="Delage L."/>
            <person name="Denoeud F."/>
            <person name="Deschamps P."/>
            <person name="Dittami S.M."/>
            <person name="Gabaldon T."/>
            <person name="Gachon C.M."/>
            <person name="Groisillier A."/>
            <person name="Herve C."/>
            <person name="Jabbari K."/>
            <person name="Katinka M."/>
            <person name="Kloareg B."/>
            <person name="Kowalczyk N."/>
            <person name="Labadie K."/>
            <person name="Leblanc C."/>
            <person name="Lopez P.J."/>
            <person name="McLachlan D.H."/>
            <person name="Meslet-Cladiere L."/>
            <person name="Moustafa A."/>
            <person name="Nehr Z."/>
            <person name="Nyvall Collen P."/>
            <person name="Panaud O."/>
            <person name="Partensky F."/>
            <person name="Poulain J."/>
            <person name="Rensing S.A."/>
            <person name="Rousvoal S."/>
            <person name="Samson G."/>
            <person name="Symeonidi A."/>
            <person name="Weissenbach J."/>
            <person name="Zambounis A."/>
            <person name="Wincker P."/>
            <person name="Boyen C."/>
        </authorList>
    </citation>
    <scope>NUCLEOTIDE SEQUENCE [LARGE SCALE GENOMIC DNA]</scope>
    <source>
        <strain evidence="2">cv. Stackhouse</strain>
    </source>
</reference>
<proteinExistence type="predicted"/>
<evidence type="ECO:0000313" key="2">
    <source>
        <dbReference type="Proteomes" id="UP000012073"/>
    </source>
</evidence>
<dbReference type="EMBL" id="HG001461">
    <property type="protein sequence ID" value="CDF32266.1"/>
    <property type="molecule type" value="Genomic_DNA"/>
</dbReference>
<dbReference type="GeneID" id="17319647"/>
<dbReference type="KEGG" id="ccp:CHC_T00008034001"/>
<accession>R7Q4H7</accession>
<dbReference type="RefSeq" id="XP_005711931.1">
    <property type="nucleotide sequence ID" value="XM_005711874.1"/>
</dbReference>
<organism evidence="1 2">
    <name type="scientific">Chondrus crispus</name>
    <name type="common">Carrageen Irish moss</name>
    <name type="synonym">Polymorpha crispa</name>
    <dbReference type="NCBI Taxonomy" id="2769"/>
    <lineage>
        <taxon>Eukaryota</taxon>
        <taxon>Rhodophyta</taxon>
        <taxon>Florideophyceae</taxon>
        <taxon>Rhodymeniophycidae</taxon>
        <taxon>Gigartinales</taxon>
        <taxon>Gigartinaceae</taxon>
        <taxon>Chondrus</taxon>
    </lineage>
</organism>
<evidence type="ECO:0000313" key="1">
    <source>
        <dbReference type="EMBL" id="CDF32266.1"/>
    </source>
</evidence>
<name>R7Q4H7_CHOCR</name>
<dbReference type="Proteomes" id="UP000012073">
    <property type="component" value="Unassembled WGS sequence"/>
</dbReference>
<dbReference type="AlphaFoldDB" id="R7Q4H7"/>
<dbReference type="Gramene" id="CDF32266">
    <property type="protein sequence ID" value="CDF32266"/>
    <property type="gene ID" value="CHC_T00008034001"/>
</dbReference>
<sequence length="48" mass="5453">MVRTVSARYAPQRQSKQRLLGKSRTQCQCLILDSTLLIGSIWVALEFS</sequence>